<reference evidence="1 2" key="1">
    <citation type="journal article" date="2015" name="Infect. Genet. Evol.">
        <title>Genomic sequences of six botulinum neurotoxin-producing strains representing three clostridial species illustrate the mobility and diversity of botulinum neurotoxin genes.</title>
        <authorList>
            <person name="Smith T.J."/>
            <person name="Hill K.K."/>
            <person name="Xie G."/>
            <person name="Foley B.T."/>
            <person name="Williamson C.H."/>
            <person name="Foster J.T."/>
            <person name="Johnson S.L."/>
            <person name="Chertkov O."/>
            <person name="Teshima H."/>
            <person name="Gibbons H.S."/>
            <person name="Johnsky L.A."/>
            <person name="Karavis M.A."/>
            <person name="Smith L.A."/>
        </authorList>
    </citation>
    <scope>NUCLEOTIDE SEQUENCE [LARGE SCALE GENOMIC DNA]</scope>
    <source>
        <strain evidence="1 2">CDC 2741</strain>
    </source>
</reference>
<accession>A0A0C1R4L3</accession>
<organism evidence="1 2">
    <name type="scientific">Clostridium argentinense CDC 2741</name>
    <dbReference type="NCBI Taxonomy" id="1418104"/>
    <lineage>
        <taxon>Bacteria</taxon>
        <taxon>Bacillati</taxon>
        <taxon>Bacillota</taxon>
        <taxon>Clostridia</taxon>
        <taxon>Eubacteriales</taxon>
        <taxon>Clostridiaceae</taxon>
        <taxon>Clostridium</taxon>
    </lineage>
</organism>
<keyword evidence="2" id="KW-1185">Reference proteome</keyword>
<dbReference type="OrthoDB" id="1905469at2"/>
<comment type="caution">
    <text evidence="1">The sequence shown here is derived from an EMBL/GenBank/DDBJ whole genome shotgun (WGS) entry which is preliminary data.</text>
</comment>
<evidence type="ECO:0000313" key="1">
    <source>
        <dbReference type="EMBL" id="KIE48432.1"/>
    </source>
</evidence>
<dbReference type="AlphaFoldDB" id="A0A0C1R4L3"/>
<evidence type="ECO:0000313" key="2">
    <source>
        <dbReference type="Proteomes" id="UP000031366"/>
    </source>
</evidence>
<gene>
    <name evidence="1" type="ORF">U732_4164</name>
</gene>
<dbReference type="Proteomes" id="UP000031366">
    <property type="component" value="Unassembled WGS sequence"/>
</dbReference>
<sequence length="152" mass="17801">MSIFISMPYDQVSQGVLKILSQFSTDLRSANEMINTLLTNDKLNVDNNFLNFVSNFEQGKYYQFRSEGYMEALVHTKAYNEMNLCYWINNLQTPANNYFTEAFSSLDRVSRSFLSDDDFRDLIIETGAIKQIQMKLIETIRMYNLNCSQSRF</sequence>
<dbReference type="EMBL" id="AYSO01000009">
    <property type="protein sequence ID" value="KIE48432.1"/>
    <property type="molecule type" value="Genomic_DNA"/>
</dbReference>
<proteinExistence type="predicted"/>
<name>A0A0C1R4L3_9CLOT</name>
<dbReference type="RefSeq" id="WP_052267829.1">
    <property type="nucleotide sequence ID" value="NZ_AYSO01000009.1"/>
</dbReference>
<protein>
    <submittedName>
        <fullName evidence="1">Uncharacterized protein</fullName>
    </submittedName>
</protein>